<evidence type="ECO:0000256" key="4">
    <source>
        <dbReference type="ARBA" id="ARBA00022833"/>
    </source>
</evidence>
<dbReference type="AlphaFoldDB" id="A0A5B8RHZ9"/>
<evidence type="ECO:0000256" key="1">
    <source>
        <dbReference type="ARBA" id="ARBA00007749"/>
    </source>
</evidence>
<name>A0A5B8RHZ9_9ZZZZ</name>
<dbReference type="SUPFAM" id="SSF56281">
    <property type="entry name" value="Metallo-hydrolase/oxidoreductase"/>
    <property type="match status" value="1"/>
</dbReference>
<dbReference type="EMBL" id="MN079316">
    <property type="protein sequence ID" value="QEA07663.1"/>
    <property type="molecule type" value="Genomic_DNA"/>
</dbReference>
<proteinExistence type="inferred from homology"/>
<gene>
    <name evidence="6" type="ORF">KBTEX_04023</name>
</gene>
<keyword evidence="2" id="KW-0479">Metal-binding</keyword>
<accession>A0A5B8RHZ9</accession>
<dbReference type="Gene3D" id="3.60.15.10">
    <property type="entry name" value="Ribonuclease Z/Hydroxyacylglutathione hydrolase-like"/>
    <property type="match status" value="1"/>
</dbReference>
<comment type="similarity">
    <text evidence="1">Belongs to the metallo-beta-lactamase superfamily.</text>
</comment>
<dbReference type="SMART" id="SM00849">
    <property type="entry name" value="Lactamase_B"/>
    <property type="match status" value="1"/>
</dbReference>
<dbReference type="InterPro" id="IPR036866">
    <property type="entry name" value="RibonucZ/Hydroxyglut_hydro"/>
</dbReference>
<organism evidence="6">
    <name type="scientific">uncultured organism</name>
    <dbReference type="NCBI Taxonomy" id="155900"/>
    <lineage>
        <taxon>unclassified sequences</taxon>
        <taxon>environmental samples</taxon>
    </lineage>
</organism>
<dbReference type="PANTHER" id="PTHR42978">
    <property type="entry name" value="QUORUM-QUENCHING LACTONASE YTNP-RELATED-RELATED"/>
    <property type="match status" value="1"/>
</dbReference>
<keyword evidence="4" id="KW-0862">Zinc</keyword>
<keyword evidence="3" id="KW-0378">Hydrolase</keyword>
<feature type="domain" description="Metallo-beta-lactamase" evidence="5">
    <location>
        <begin position="89"/>
        <end position="294"/>
    </location>
</feature>
<evidence type="ECO:0000256" key="3">
    <source>
        <dbReference type="ARBA" id="ARBA00022801"/>
    </source>
</evidence>
<dbReference type="GO" id="GO:0046872">
    <property type="term" value="F:metal ion binding"/>
    <property type="evidence" value="ECO:0007669"/>
    <property type="project" value="UniProtKB-KW"/>
</dbReference>
<sequence length="320" mass="34408">MRHGYRLRITAFALAAIIPLAFTQAASAAAPTPDTRNPGYYHVQVGAFQVTALSDGTVELPMDKLLHAPADEVRAALKAHFLSAPTETSVNGYLINTGDELVLVDTGAGSLFGPTLGNLVHSLEAAGYRPEQVDEVYLTHMHPDHLGGLTQDGERVFPNAVVRADRDDSAYWLDPANMEKAPEGRKGMFKGAMASLKPYREADAFEPFDDGTELAPGIHAQPAPGHTPGHTTYRLESDGEAMVLWGDLMHAAAVQFDHPEVAIDFDSDPEQAIASREAAYEKAAETGVLVAGAHLPFPGIGHIRADGQGYEWFPVNYSPD</sequence>
<dbReference type="CDD" id="cd07720">
    <property type="entry name" value="OPHC2-like_MBL-fold"/>
    <property type="match status" value="1"/>
</dbReference>
<evidence type="ECO:0000256" key="2">
    <source>
        <dbReference type="ARBA" id="ARBA00022723"/>
    </source>
</evidence>
<protein>
    <recommendedName>
        <fullName evidence="5">Metallo-beta-lactamase domain-containing protein</fullName>
    </recommendedName>
</protein>
<dbReference type="Pfam" id="PF00753">
    <property type="entry name" value="Lactamase_B"/>
    <property type="match status" value="1"/>
</dbReference>
<dbReference type="InterPro" id="IPR051013">
    <property type="entry name" value="MBL_superfamily_lactonases"/>
</dbReference>
<dbReference type="PANTHER" id="PTHR42978:SF6">
    <property type="entry name" value="QUORUM-QUENCHING LACTONASE YTNP-RELATED"/>
    <property type="match status" value="1"/>
</dbReference>
<evidence type="ECO:0000259" key="5">
    <source>
        <dbReference type="SMART" id="SM00849"/>
    </source>
</evidence>
<evidence type="ECO:0000313" key="6">
    <source>
        <dbReference type="EMBL" id="QEA07663.1"/>
    </source>
</evidence>
<reference evidence="6" key="1">
    <citation type="submission" date="2019-06" db="EMBL/GenBank/DDBJ databases">
        <authorList>
            <person name="Murdoch R.W."/>
            <person name="Fathepure B."/>
        </authorList>
    </citation>
    <scope>NUCLEOTIDE SEQUENCE</scope>
</reference>
<dbReference type="GO" id="GO:0016787">
    <property type="term" value="F:hydrolase activity"/>
    <property type="evidence" value="ECO:0007669"/>
    <property type="project" value="UniProtKB-KW"/>
</dbReference>
<dbReference type="InterPro" id="IPR001279">
    <property type="entry name" value="Metallo-B-lactamas"/>
</dbReference>